<reference evidence="1" key="1">
    <citation type="submission" date="2023-06" db="EMBL/GenBank/DDBJ databases">
        <authorList>
            <consortium name="Lawrence Berkeley National Laboratory"/>
            <person name="Ahrendt S."/>
            <person name="Sahu N."/>
            <person name="Indic B."/>
            <person name="Wong-Bajracharya J."/>
            <person name="Merenyi Z."/>
            <person name="Ke H.-M."/>
            <person name="Monk M."/>
            <person name="Kocsube S."/>
            <person name="Drula E."/>
            <person name="Lipzen A."/>
            <person name="Balint B."/>
            <person name="Henrissat B."/>
            <person name="Andreopoulos B."/>
            <person name="Martin F.M."/>
            <person name="Harder C.B."/>
            <person name="Rigling D."/>
            <person name="Ford K.L."/>
            <person name="Foster G.D."/>
            <person name="Pangilinan J."/>
            <person name="Papanicolaou A."/>
            <person name="Barry K."/>
            <person name="LaButti K."/>
            <person name="Viragh M."/>
            <person name="Koriabine M."/>
            <person name="Yan M."/>
            <person name="Riley R."/>
            <person name="Champramary S."/>
            <person name="Plett K.L."/>
            <person name="Tsai I.J."/>
            <person name="Slot J."/>
            <person name="Sipos G."/>
            <person name="Plett J."/>
            <person name="Nagy L.G."/>
            <person name="Grigoriev I.V."/>
        </authorList>
    </citation>
    <scope>NUCLEOTIDE SEQUENCE</scope>
    <source>
        <strain evidence="1">FPL87.14</strain>
    </source>
</reference>
<proteinExistence type="predicted"/>
<gene>
    <name evidence="1" type="ORF">EV421DRAFT_1734888</name>
</gene>
<dbReference type="EMBL" id="JAUEPT010000017">
    <property type="protein sequence ID" value="KAK0445197.1"/>
    <property type="molecule type" value="Genomic_DNA"/>
</dbReference>
<dbReference type="Proteomes" id="UP001175226">
    <property type="component" value="Unassembled WGS sequence"/>
</dbReference>
<comment type="caution">
    <text evidence="1">The sequence shown here is derived from an EMBL/GenBank/DDBJ whole genome shotgun (WGS) entry which is preliminary data.</text>
</comment>
<evidence type="ECO:0000313" key="2">
    <source>
        <dbReference type="Proteomes" id="UP001175226"/>
    </source>
</evidence>
<organism evidence="1 2">
    <name type="scientific">Armillaria borealis</name>
    <dbReference type="NCBI Taxonomy" id="47425"/>
    <lineage>
        <taxon>Eukaryota</taxon>
        <taxon>Fungi</taxon>
        <taxon>Dikarya</taxon>
        <taxon>Basidiomycota</taxon>
        <taxon>Agaricomycotina</taxon>
        <taxon>Agaricomycetes</taxon>
        <taxon>Agaricomycetidae</taxon>
        <taxon>Agaricales</taxon>
        <taxon>Marasmiineae</taxon>
        <taxon>Physalacriaceae</taxon>
        <taxon>Armillaria</taxon>
    </lineage>
</organism>
<name>A0AA39JMV8_9AGAR</name>
<dbReference type="AlphaFoldDB" id="A0AA39JMV8"/>
<protein>
    <submittedName>
        <fullName evidence="1">Uncharacterized protein</fullName>
    </submittedName>
</protein>
<accession>A0AA39JMV8</accession>
<evidence type="ECO:0000313" key="1">
    <source>
        <dbReference type="EMBL" id="KAK0445197.1"/>
    </source>
</evidence>
<sequence>MSVLHRSSDFKETPKHEDIEPKAALAWDSVGEANVESYTAKRCNSTHVTRLGNVDDLCRKRLRVRDILDYSDLPHRGFECGNDPTVISLSMGSNVVTFNESSSMLVVGQFAPYLSGYSRRMVDVHSLQSDTPDLGDSSHSTVQFPAHAGSSFLQFAVGPSATPTIRSLREEDGYSGKLTYWTESLTLAHPQLWRRVPGANYVVADGPLADIIFHFGPVTSNTNHSHL</sequence>
<keyword evidence="2" id="KW-1185">Reference proteome</keyword>